<reference evidence="3 4" key="1">
    <citation type="submission" date="2020-07" db="EMBL/GenBank/DDBJ databases">
        <title>isolation of Luteimonas sp. SJ-16.</title>
        <authorList>
            <person name="Huang X.-X."/>
            <person name="Xu L."/>
            <person name="Sun J.-Q."/>
        </authorList>
    </citation>
    <scope>NUCLEOTIDE SEQUENCE [LARGE SCALE GENOMIC DNA]</scope>
    <source>
        <strain evidence="3 4">SJ-16</strain>
    </source>
</reference>
<feature type="domain" description="Glycosyltransferase 2-like" evidence="2">
    <location>
        <begin position="16"/>
        <end position="177"/>
    </location>
</feature>
<dbReference type="RefSeq" id="WP_180544490.1">
    <property type="nucleotide sequence ID" value="NZ_JACCJZ010000013.1"/>
</dbReference>
<keyword evidence="1" id="KW-0812">Transmembrane</keyword>
<dbReference type="InterPro" id="IPR001173">
    <property type="entry name" value="Glyco_trans_2-like"/>
</dbReference>
<dbReference type="SUPFAM" id="SSF53448">
    <property type="entry name" value="Nucleotide-diphospho-sugar transferases"/>
    <property type="match status" value="1"/>
</dbReference>
<accession>A0A7Z0QPE6</accession>
<protein>
    <submittedName>
        <fullName evidence="3">Glycosyltransferase family 2 protein</fullName>
    </submittedName>
</protein>
<dbReference type="InterPro" id="IPR029044">
    <property type="entry name" value="Nucleotide-diphossugar_trans"/>
</dbReference>
<dbReference type="Proteomes" id="UP000589896">
    <property type="component" value="Unassembled WGS sequence"/>
</dbReference>
<dbReference type="CDD" id="cd04179">
    <property type="entry name" value="DPM_DPG-synthase_like"/>
    <property type="match status" value="1"/>
</dbReference>
<dbReference type="AlphaFoldDB" id="A0A7Z0QPE6"/>
<keyword evidence="1" id="KW-0472">Membrane</keyword>
<proteinExistence type="predicted"/>
<gene>
    <name evidence="3" type="ORF">H0E82_05745</name>
</gene>
<dbReference type="Pfam" id="PF00535">
    <property type="entry name" value="Glycos_transf_2"/>
    <property type="match status" value="1"/>
</dbReference>
<dbReference type="PANTHER" id="PTHR48090:SF7">
    <property type="entry name" value="RFBJ PROTEIN"/>
    <property type="match status" value="1"/>
</dbReference>
<comment type="caution">
    <text evidence="3">The sequence shown here is derived from an EMBL/GenBank/DDBJ whole genome shotgun (WGS) entry which is preliminary data.</text>
</comment>
<dbReference type="InterPro" id="IPR050256">
    <property type="entry name" value="Glycosyltransferase_2"/>
</dbReference>
<evidence type="ECO:0000313" key="3">
    <source>
        <dbReference type="EMBL" id="NYZ62263.1"/>
    </source>
</evidence>
<dbReference type="PANTHER" id="PTHR48090">
    <property type="entry name" value="UNDECAPRENYL-PHOSPHATE 4-DEOXY-4-FORMAMIDO-L-ARABINOSE TRANSFERASE-RELATED"/>
    <property type="match status" value="1"/>
</dbReference>
<keyword evidence="4" id="KW-1185">Reference proteome</keyword>
<evidence type="ECO:0000256" key="1">
    <source>
        <dbReference type="SAM" id="Phobius"/>
    </source>
</evidence>
<keyword evidence="3" id="KW-0808">Transferase</keyword>
<feature type="transmembrane region" description="Helical" evidence="1">
    <location>
        <begin position="290"/>
        <end position="310"/>
    </location>
</feature>
<keyword evidence="1" id="KW-1133">Transmembrane helix</keyword>
<evidence type="ECO:0000313" key="4">
    <source>
        <dbReference type="Proteomes" id="UP000589896"/>
    </source>
</evidence>
<sequence length="339" mass="37154">MNPSSQDDAVGQRIAVVIPCYRVTQHILHVIARVGVEVSAVFCVDDACPDNSGDFIAAQCRDPRVTILRHAQNQGVGGAVMTGYAAAIAAGYDILVKIDGDGQMDPELLPHFVAPILSGQADYTKGNRFWELGQIRQMPLIRRIGNLGLSFMAKASSGYWDVFDPTNGYTAIHASIASYLPFDSISKRYFFETDVLFRLNTLRATVKDIPMNAHYGDETSHLKVSKVIGEFALKHFRNGTKRIVYSYFLRDMSIASIELVGGLGLLTFGALFGGYHWYQSSLAGSATPVGTIMLSIVALITGIQFLLAFVSYDIANTPRATLNRVVRRRAVTAPSPLRR</sequence>
<dbReference type="GO" id="GO:0016740">
    <property type="term" value="F:transferase activity"/>
    <property type="evidence" value="ECO:0007669"/>
    <property type="project" value="UniProtKB-KW"/>
</dbReference>
<feature type="transmembrane region" description="Helical" evidence="1">
    <location>
        <begin position="259"/>
        <end position="278"/>
    </location>
</feature>
<dbReference type="EMBL" id="JACCJZ010000013">
    <property type="protein sequence ID" value="NYZ62263.1"/>
    <property type="molecule type" value="Genomic_DNA"/>
</dbReference>
<organism evidence="3 4">
    <name type="scientific">Luteimonas deserti</name>
    <dbReference type="NCBI Taxonomy" id="2752306"/>
    <lineage>
        <taxon>Bacteria</taxon>
        <taxon>Pseudomonadati</taxon>
        <taxon>Pseudomonadota</taxon>
        <taxon>Gammaproteobacteria</taxon>
        <taxon>Lysobacterales</taxon>
        <taxon>Lysobacteraceae</taxon>
        <taxon>Luteimonas</taxon>
    </lineage>
</organism>
<dbReference type="Gene3D" id="3.90.550.10">
    <property type="entry name" value="Spore Coat Polysaccharide Biosynthesis Protein SpsA, Chain A"/>
    <property type="match status" value="1"/>
</dbReference>
<evidence type="ECO:0000259" key="2">
    <source>
        <dbReference type="Pfam" id="PF00535"/>
    </source>
</evidence>
<name>A0A7Z0QPE6_9GAMM</name>